<feature type="chain" id="PRO_5040837530" description="SLH domain-containing protein" evidence="2">
    <location>
        <begin position="32"/>
        <end position="466"/>
    </location>
</feature>
<evidence type="ECO:0000256" key="1">
    <source>
        <dbReference type="ARBA" id="ARBA00022737"/>
    </source>
</evidence>
<feature type="signal peptide" evidence="2">
    <location>
        <begin position="1"/>
        <end position="31"/>
    </location>
</feature>
<name>A0A9W5YEB3_9FIRM</name>
<dbReference type="AlphaFoldDB" id="A0A9W5YEB3"/>
<dbReference type="Pfam" id="PF00395">
    <property type="entry name" value="SLH"/>
    <property type="match status" value="3"/>
</dbReference>
<evidence type="ECO:0000259" key="3">
    <source>
        <dbReference type="PROSITE" id="PS51272"/>
    </source>
</evidence>
<dbReference type="RefSeq" id="WP_281815210.1">
    <property type="nucleotide sequence ID" value="NZ_BRLB01000005.1"/>
</dbReference>
<sequence length="466" mass="52117">MVTKFYKDLTKILASILIIGFALFNAETVNAATLQDIDSSSDYAKQAILSLADKDIITGDGNGNFNPQNTVTRAEMITMIVRALEVDTTDVPDTPTFQDIPKTHWAYNYVEAAYREGIVKGLSKDTFGKNGQCTREQMTVMFVRSLGISNKNSKFTNIYNLADKDMISSWAKDAVEFSLASGLMNGTSDATFSPRGNAQRQQVAVVIHRLINNKENILESANETNDNSEDIKYTELYEALLNIEESATFNMSSILEVKGTTTEETVSIKNIGNGVLKGTDLKMTSTMYLTQKDLTIPYLTADIIIVDGKLFAKEAGSDIWVESTDNDLAELISIESDDLSPNNDELVDIYNDLPIEKGETVEIGGVNTTKYTLSLDMDTIMELYPEDFNDIDTDTQEIIDNMNLIYNMEFYVNEQNKLQKQIFKSHMQNEEITSDLVIEYTDFGIDVEITAPSLENIYVDTKEVIM</sequence>
<gene>
    <name evidence="4" type="ORF">SH1V18_21180</name>
</gene>
<dbReference type="Gene3D" id="2.50.20.20">
    <property type="match status" value="1"/>
</dbReference>
<feature type="domain" description="SLH" evidence="3">
    <location>
        <begin position="31"/>
        <end position="94"/>
    </location>
</feature>
<dbReference type="InterPro" id="IPR051465">
    <property type="entry name" value="Cell_Envelope_Struct_Comp"/>
</dbReference>
<proteinExistence type="predicted"/>
<keyword evidence="2" id="KW-0732">Signal</keyword>
<feature type="domain" description="SLH" evidence="3">
    <location>
        <begin position="158"/>
        <end position="221"/>
    </location>
</feature>
<evidence type="ECO:0000313" key="5">
    <source>
        <dbReference type="Proteomes" id="UP001144256"/>
    </source>
</evidence>
<organism evidence="4 5">
    <name type="scientific">Vallitalea longa</name>
    <dbReference type="NCBI Taxonomy" id="2936439"/>
    <lineage>
        <taxon>Bacteria</taxon>
        <taxon>Bacillati</taxon>
        <taxon>Bacillota</taxon>
        <taxon>Clostridia</taxon>
        <taxon>Lachnospirales</taxon>
        <taxon>Vallitaleaceae</taxon>
        <taxon>Vallitalea</taxon>
    </lineage>
</organism>
<evidence type="ECO:0000256" key="2">
    <source>
        <dbReference type="SAM" id="SignalP"/>
    </source>
</evidence>
<keyword evidence="5" id="KW-1185">Reference proteome</keyword>
<reference evidence="4" key="1">
    <citation type="submission" date="2022-06" db="EMBL/GenBank/DDBJ databases">
        <title>Vallitalea longa sp. nov., an anaerobic bacterium isolated from marine sediment.</title>
        <authorList>
            <person name="Hirano S."/>
            <person name="Terahara T."/>
            <person name="Mori K."/>
            <person name="Hamada M."/>
            <person name="Matsumoto R."/>
            <person name="Kobayashi T."/>
        </authorList>
    </citation>
    <scope>NUCLEOTIDE SEQUENCE</scope>
    <source>
        <strain evidence="4">SH18-1</strain>
    </source>
</reference>
<evidence type="ECO:0000313" key="4">
    <source>
        <dbReference type="EMBL" id="GKX29638.1"/>
    </source>
</evidence>
<accession>A0A9W5YEB3</accession>
<dbReference type="PROSITE" id="PS51272">
    <property type="entry name" value="SLH"/>
    <property type="match status" value="3"/>
</dbReference>
<keyword evidence="1" id="KW-0677">Repeat</keyword>
<protein>
    <recommendedName>
        <fullName evidence="3">SLH domain-containing protein</fullName>
    </recommendedName>
</protein>
<dbReference type="Proteomes" id="UP001144256">
    <property type="component" value="Unassembled WGS sequence"/>
</dbReference>
<dbReference type="EMBL" id="BRLB01000005">
    <property type="protein sequence ID" value="GKX29638.1"/>
    <property type="molecule type" value="Genomic_DNA"/>
</dbReference>
<dbReference type="InterPro" id="IPR001119">
    <property type="entry name" value="SLH_dom"/>
</dbReference>
<comment type="caution">
    <text evidence="4">The sequence shown here is derived from an EMBL/GenBank/DDBJ whole genome shotgun (WGS) entry which is preliminary data.</text>
</comment>
<dbReference type="PANTHER" id="PTHR43308">
    <property type="entry name" value="OUTER MEMBRANE PROTEIN ALPHA-RELATED"/>
    <property type="match status" value="1"/>
</dbReference>
<feature type="domain" description="SLH" evidence="3">
    <location>
        <begin position="95"/>
        <end position="156"/>
    </location>
</feature>